<organism evidence="23 24">
    <name type="scientific">Desmophyllum pertusum</name>
    <dbReference type="NCBI Taxonomy" id="174260"/>
    <lineage>
        <taxon>Eukaryota</taxon>
        <taxon>Metazoa</taxon>
        <taxon>Cnidaria</taxon>
        <taxon>Anthozoa</taxon>
        <taxon>Hexacorallia</taxon>
        <taxon>Scleractinia</taxon>
        <taxon>Caryophylliina</taxon>
        <taxon>Caryophylliidae</taxon>
        <taxon>Desmophyllum</taxon>
    </lineage>
</organism>
<keyword evidence="15" id="KW-0694">RNA-binding</keyword>
<keyword evidence="14" id="KW-0460">Magnesium</keyword>
<dbReference type="SUPFAM" id="SSF56219">
    <property type="entry name" value="DNase I-like"/>
    <property type="match status" value="1"/>
</dbReference>
<keyword evidence="11" id="KW-0677">Repeat</keyword>
<evidence type="ECO:0000256" key="12">
    <source>
        <dbReference type="ARBA" id="ARBA00022801"/>
    </source>
</evidence>
<evidence type="ECO:0000256" key="16">
    <source>
        <dbReference type="ARBA" id="ARBA00023015"/>
    </source>
</evidence>
<keyword evidence="9" id="KW-0540">Nuclease</keyword>
<evidence type="ECO:0000256" key="10">
    <source>
        <dbReference type="ARBA" id="ARBA00022723"/>
    </source>
</evidence>
<dbReference type="InterPro" id="IPR001611">
    <property type="entry name" value="Leu-rich_rpt"/>
</dbReference>
<keyword evidence="16" id="KW-0805">Transcription regulation</keyword>
<gene>
    <name evidence="23" type="primary">CNOT6L_1</name>
    <name evidence="23" type="ORF">OS493_017133</name>
</gene>
<evidence type="ECO:0000256" key="2">
    <source>
        <dbReference type="ARBA" id="ARBA00001946"/>
    </source>
</evidence>
<keyword evidence="13" id="KW-0269">Exonuclease</keyword>
<dbReference type="EC" id="3.1.13.4" evidence="6"/>
<evidence type="ECO:0000256" key="18">
    <source>
        <dbReference type="ARBA" id="ARBA00023242"/>
    </source>
</evidence>
<evidence type="ECO:0000256" key="11">
    <source>
        <dbReference type="ARBA" id="ARBA00022737"/>
    </source>
</evidence>
<dbReference type="SUPFAM" id="SSF52058">
    <property type="entry name" value="L domain-like"/>
    <property type="match status" value="1"/>
</dbReference>
<evidence type="ECO:0000256" key="14">
    <source>
        <dbReference type="ARBA" id="ARBA00022842"/>
    </source>
</evidence>
<dbReference type="GO" id="GO:0046872">
    <property type="term" value="F:metal ion binding"/>
    <property type="evidence" value="ECO:0007669"/>
    <property type="project" value="UniProtKB-KW"/>
</dbReference>
<dbReference type="PROSITE" id="PS51450">
    <property type="entry name" value="LRR"/>
    <property type="match status" value="1"/>
</dbReference>
<dbReference type="InterPro" id="IPR032675">
    <property type="entry name" value="LRR_dom_sf"/>
</dbReference>
<keyword evidence="12 23" id="KW-0378">Hydrolase</keyword>
<evidence type="ECO:0000256" key="8">
    <source>
        <dbReference type="ARBA" id="ARBA00022614"/>
    </source>
</evidence>
<reference evidence="23" key="1">
    <citation type="submission" date="2023-01" db="EMBL/GenBank/DDBJ databases">
        <title>Genome assembly of the deep-sea coral Lophelia pertusa.</title>
        <authorList>
            <person name="Herrera S."/>
            <person name="Cordes E."/>
        </authorList>
    </citation>
    <scope>NUCLEOTIDE SEQUENCE</scope>
    <source>
        <strain evidence="23">USNM1676648</strain>
        <tissue evidence="23">Polyp</tissue>
    </source>
</reference>
<keyword evidence="17" id="KW-0804">Transcription</keyword>
<dbReference type="SMART" id="SM00369">
    <property type="entry name" value="LRR_TYP"/>
    <property type="match status" value="2"/>
</dbReference>
<evidence type="ECO:0000256" key="5">
    <source>
        <dbReference type="ARBA" id="ARBA00010774"/>
    </source>
</evidence>
<evidence type="ECO:0000259" key="22">
    <source>
        <dbReference type="Pfam" id="PF03372"/>
    </source>
</evidence>
<comment type="catalytic activity">
    <reaction evidence="1">
        <text>Exonucleolytic cleavage of poly(A) to 5'-AMP.</text>
        <dbReference type="EC" id="3.1.13.4"/>
    </reaction>
</comment>
<dbReference type="Pfam" id="PF03372">
    <property type="entry name" value="Exo_endo_phos"/>
    <property type="match status" value="1"/>
</dbReference>
<dbReference type="Gene3D" id="3.80.10.10">
    <property type="entry name" value="Ribonuclease Inhibitor"/>
    <property type="match status" value="1"/>
</dbReference>
<evidence type="ECO:0000256" key="21">
    <source>
        <dbReference type="ARBA" id="ARBA00033317"/>
    </source>
</evidence>
<comment type="similarity">
    <text evidence="5">Belongs to the CCR4/nocturin family.</text>
</comment>
<keyword evidence="10" id="KW-0479">Metal-binding</keyword>
<evidence type="ECO:0000256" key="20">
    <source>
        <dbReference type="ARBA" id="ARBA00031469"/>
    </source>
</evidence>
<dbReference type="AlphaFoldDB" id="A0A9W9YFI3"/>
<evidence type="ECO:0000256" key="17">
    <source>
        <dbReference type="ARBA" id="ARBA00023163"/>
    </source>
</evidence>
<dbReference type="GO" id="GO:0003723">
    <property type="term" value="F:RNA binding"/>
    <property type="evidence" value="ECO:0007669"/>
    <property type="project" value="UniProtKB-KW"/>
</dbReference>
<evidence type="ECO:0000313" key="24">
    <source>
        <dbReference type="Proteomes" id="UP001163046"/>
    </source>
</evidence>
<keyword evidence="24" id="KW-1185">Reference proteome</keyword>
<evidence type="ECO:0000256" key="15">
    <source>
        <dbReference type="ARBA" id="ARBA00022884"/>
    </source>
</evidence>
<dbReference type="Proteomes" id="UP001163046">
    <property type="component" value="Unassembled WGS sequence"/>
</dbReference>
<evidence type="ECO:0000313" key="23">
    <source>
        <dbReference type="EMBL" id="KAJ7333591.1"/>
    </source>
</evidence>
<proteinExistence type="inferred from homology"/>
<comment type="caution">
    <text evidence="23">The sequence shown here is derived from an EMBL/GenBank/DDBJ whole genome shotgun (WGS) entry which is preliminary data.</text>
</comment>
<protein>
    <recommendedName>
        <fullName evidence="6">poly(A)-specific ribonuclease</fullName>
        <ecNumber evidence="6">3.1.13.4</ecNumber>
    </recommendedName>
    <alternativeName>
        <fullName evidence="19">Carbon catabolite repressor protein 4</fullName>
    </alternativeName>
    <alternativeName>
        <fullName evidence="20">Cytoplasmic deadenylase</fullName>
    </alternativeName>
    <alternativeName>
        <fullName evidence="21">Glucose-repressible alcohol dehydrogenase transcriptional effector</fullName>
    </alternativeName>
</protein>
<evidence type="ECO:0000256" key="4">
    <source>
        <dbReference type="ARBA" id="ARBA00004496"/>
    </source>
</evidence>
<dbReference type="PANTHER" id="PTHR12121:SF100">
    <property type="entry name" value="POLY(A)-SPECIFIC RIBONUCLEASE"/>
    <property type="match status" value="1"/>
</dbReference>
<evidence type="ECO:0000256" key="19">
    <source>
        <dbReference type="ARBA" id="ARBA00030493"/>
    </source>
</evidence>
<dbReference type="InterPro" id="IPR003591">
    <property type="entry name" value="Leu-rich_rpt_typical-subtyp"/>
</dbReference>
<dbReference type="InterPro" id="IPR036691">
    <property type="entry name" value="Endo/exonu/phosph_ase_sf"/>
</dbReference>
<keyword evidence="7" id="KW-0963">Cytoplasm</keyword>
<dbReference type="InterPro" id="IPR005135">
    <property type="entry name" value="Endo/exonuclease/phosphatase"/>
</dbReference>
<evidence type="ECO:0000256" key="3">
    <source>
        <dbReference type="ARBA" id="ARBA00004123"/>
    </source>
</evidence>
<evidence type="ECO:0000256" key="9">
    <source>
        <dbReference type="ARBA" id="ARBA00022722"/>
    </source>
</evidence>
<dbReference type="GO" id="GO:0004535">
    <property type="term" value="F:poly(A)-specific ribonuclease activity"/>
    <property type="evidence" value="ECO:0007669"/>
    <property type="project" value="UniProtKB-EC"/>
</dbReference>
<dbReference type="Pfam" id="PF13855">
    <property type="entry name" value="LRR_8"/>
    <property type="match status" value="1"/>
</dbReference>
<name>A0A9W9YFI3_9CNID</name>
<evidence type="ECO:0000256" key="1">
    <source>
        <dbReference type="ARBA" id="ARBA00001663"/>
    </source>
</evidence>
<dbReference type="CDD" id="cd09097">
    <property type="entry name" value="Deadenylase_CCR4"/>
    <property type="match status" value="1"/>
</dbReference>
<accession>A0A9W9YFI3</accession>
<dbReference type="EMBL" id="MU827786">
    <property type="protein sequence ID" value="KAJ7333591.1"/>
    <property type="molecule type" value="Genomic_DNA"/>
</dbReference>
<dbReference type="GO" id="GO:0005737">
    <property type="term" value="C:cytoplasm"/>
    <property type="evidence" value="ECO:0007669"/>
    <property type="project" value="UniProtKB-SubCell"/>
</dbReference>
<comment type="subcellular location">
    <subcellularLocation>
        <location evidence="4">Cytoplasm</location>
    </subcellularLocation>
    <subcellularLocation>
        <location evidence="3">Nucleus</location>
    </subcellularLocation>
</comment>
<keyword evidence="18" id="KW-0539">Nucleus</keyword>
<dbReference type="Gene3D" id="3.60.10.10">
    <property type="entry name" value="Endonuclease/exonuclease/phosphatase"/>
    <property type="match status" value="1"/>
</dbReference>
<sequence>MIRSKCRRISMKNNDLRRTYTLMSAEDAANGKKSKWTELEITAPIRNLSPTLWQLDFLTALFLNDNHLTKIPPEIARLAQLKHLDLSSNKLRSLPSELGDLVTLRKSLAPRCVKYKCGTNGTAKLLSFLLDNLTVCPRPPDRQWISLQPDRSRNPALTFSVMCYNVLCDKYCTRQIYGYCPSWALDWEYRKTAILKEILHYGADILGLQEIETEQFFNFFLPELQQHGYNGIFSPKSRARTMTEEDRKYVDGCAIFYRTSKFSFVKEYLIEFNQLAMANASGADDMLNRVMTKDNIGIAALLELKEGYLNYGNDVNMPRQQVLVSNVHIHWDPEFKDVKLIQTVMLMHELMNIMQEINPGFMVQGGVVEFLDNGRVRIDHGDFLEMKYDGFLSRLSNSKNGEKCGDLTHCFKLDRAYSEEQMSYSNLTYSFTGVIDYIYYTSDLLIPVGVLGSVSQDYIKENKVIGWPHPHFPSDHQSLLVEFEALSFSNGVPIYGYMPGSHHPR</sequence>
<comment type="cofactor">
    <cofactor evidence="2">
        <name>Mg(2+)</name>
        <dbReference type="ChEBI" id="CHEBI:18420"/>
    </cofactor>
</comment>
<evidence type="ECO:0000256" key="7">
    <source>
        <dbReference type="ARBA" id="ARBA00022490"/>
    </source>
</evidence>
<keyword evidence="8" id="KW-0433">Leucine-rich repeat</keyword>
<dbReference type="OrthoDB" id="428734at2759"/>
<dbReference type="InterPro" id="IPR050410">
    <property type="entry name" value="CCR4/nocturin_mRNA_transcr"/>
</dbReference>
<dbReference type="GO" id="GO:0005634">
    <property type="term" value="C:nucleus"/>
    <property type="evidence" value="ECO:0007669"/>
    <property type="project" value="UniProtKB-SubCell"/>
</dbReference>
<evidence type="ECO:0000256" key="6">
    <source>
        <dbReference type="ARBA" id="ARBA00012161"/>
    </source>
</evidence>
<feature type="domain" description="Endonuclease/exonuclease/phosphatase" evidence="22">
    <location>
        <begin position="163"/>
        <end position="476"/>
    </location>
</feature>
<dbReference type="PANTHER" id="PTHR12121">
    <property type="entry name" value="CARBON CATABOLITE REPRESSOR PROTEIN 4"/>
    <property type="match status" value="1"/>
</dbReference>
<evidence type="ECO:0000256" key="13">
    <source>
        <dbReference type="ARBA" id="ARBA00022839"/>
    </source>
</evidence>